<keyword evidence="7" id="KW-0175">Coiled coil</keyword>
<reference evidence="10 11" key="1">
    <citation type="submission" date="2016-10" db="EMBL/GenBank/DDBJ databases">
        <title>The genome of Paramicrosporidium saccamoebae is the missing link in understanding Cryptomycota and Microsporidia evolution.</title>
        <authorList>
            <person name="Quandt C.A."/>
            <person name="Beaudet D."/>
            <person name="Corsaro D."/>
            <person name="Michel R."/>
            <person name="Corradi N."/>
            <person name="James T."/>
        </authorList>
    </citation>
    <scope>NUCLEOTIDE SEQUENCE [LARGE SCALE GENOMIC DNA]</scope>
    <source>
        <strain evidence="10 11">KSL3</strain>
    </source>
</reference>
<keyword evidence="11" id="KW-1185">Reference proteome</keyword>
<evidence type="ECO:0000313" key="10">
    <source>
        <dbReference type="EMBL" id="PJF19861.1"/>
    </source>
</evidence>
<name>A0A2H9TQ31_9FUNG</name>
<evidence type="ECO:0000256" key="9">
    <source>
        <dbReference type="ARBA" id="ARBA00023328"/>
    </source>
</evidence>
<sequence length="207" mass="23297">MSTDSEFFYEREAQHYGFTPFQFLDSVGEVVVKAVFAMFDKVVSDIAPEVAFLSHGQLEAGVGQWSALVEARFGRNYELFESYIIKNVLVIPDNFQLPGAPEPVQDFNEAAVDAELTQLAARLQKRSYALCLIIVTPIEDIARSLTEQVSSLRNIVVDTMEQNRNLNVIDAPETDWPFEQVVDLDRELSQCQNIASLEDLSSVQMLL</sequence>
<comment type="caution">
    <text evidence="10">The sequence shown here is derived from an EMBL/GenBank/DDBJ whole genome shotgun (WGS) entry which is preliminary data.</text>
</comment>
<gene>
    <name evidence="10" type="ORF">PSACC_00324</name>
</gene>
<comment type="similarity">
    <text evidence="2">Belongs to the mis12 family.</text>
</comment>
<evidence type="ECO:0000256" key="6">
    <source>
        <dbReference type="ARBA" id="ARBA00022838"/>
    </source>
</evidence>
<evidence type="ECO:0000256" key="1">
    <source>
        <dbReference type="ARBA" id="ARBA00004629"/>
    </source>
</evidence>
<evidence type="ECO:0000256" key="4">
    <source>
        <dbReference type="ARBA" id="ARBA00022618"/>
    </source>
</evidence>
<keyword evidence="8" id="KW-0131">Cell cycle</keyword>
<keyword evidence="6" id="KW-0995">Kinetochore</keyword>
<keyword evidence="5" id="KW-0498">Mitosis</keyword>
<dbReference type="InterPro" id="IPR008685">
    <property type="entry name" value="Centromere_Mis12"/>
</dbReference>
<dbReference type="GO" id="GO:0051382">
    <property type="term" value="P:kinetochore assembly"/>
    <property type="evidence" value="ECO:0007669"/>
    <property type="project" value="TreeGrafter"/>
</dbReference>
<dbReference type="EMBL" id="MTSL01000035">
    <property type="protein sequence ID" value="PJF19861.1"/>
    <property type="molecule type" value="Genomic_DNA"/>
</dbReference>
<dbReference type="GO" id="GO:0000444">
    <property type="term" value="C:MIS12/MIND type complex"/>
    <property type="evidence" value="ECO:0007669"/>
    <property type="project" value="TreeGrafter"/>
</dbReference>
<dbReference type="GO" id="GO:0005634">
    <property type="term" value="C:nucleus"/>
    <property type="evidence" value="ECO:0007669"/>
    <property type="project" value="InterPro"/>
</dbReference>
<evidence type="ECO:0000256" key="7">
    <source>
        <dbReference type="ARBA" id="ARBA00023054"/>
    </source>
</evidence>
<keyword evidence="9" id="KW-0137">Centromere</keyword>
<dbReference type="GO" id="GO:0051301">
    <property type="term" value="P:cell division"/>
    <property type="evidence" value="ECO:0007669"/>
    <property type="project" value="UniProtKB-KW"/>
</dbReference>
<dbReference type="AlphaFoldDB" id="A0A2H9TQ31"/>
<dbReference type="Pfam" id="PF05859">
    <property type="entry name" value="Mis12"/>
    <property type="match status" value="1"/>
</dbReference>
<evidence type="ECO:0000256" key="8">
    <source>
        <dbReference type="ARBA" id="ARBA00023306"/>
    </source>
</evidence>
<dbReference type="PANTHER" id="PTHR14527">
    <property type="entry name" value="PROTEIN MIS12 HOMOLOG"/>
    <property type="match status" value="1"/>
</dbReference>
<evidence type="ECO:0000256" key="2">
    <source>
        <dbReference type="ARBA" id="ARBA00008643"/>
    </source>
</evidence>
<dbReference type="GO" id="GO:0000070">
    <property type="term" value="P:mitotic sister chromatid segregation"/>
    <property type="evidence" value="ECO:0007669"/>
    <property type="project" value="TreeGrafter"/>
</dbReference>
<accession>A0A2H9TQ31</accession>
<dbReference type="Proteomes" id="UP000240830">
    <property type="component" value="Unassembled WGS sequence"/>
</dbReference>
<proteinExistence type="inferred from homology"/>
<keyword evidence="3" id="KW-0158">Chromosome</keyword>
<comment type="subcellular location">
    <subcellularLocation>
        <location evidence="1">Chromosome</location>
        <location evidence="1">Centromere</location>
        <location evidence="1">Kinetochore</location>
    </subcellularLocation>
</comment>
<dbReference type="PANTHER" id="PTHR14527:SF2">
    <property type="entry name" value="PROTEIN MIS12 HOMOLOG"/>
    <property type="match status" value="1"/>
</dbReference>
<evidence type="ECO:0000256" key="5">
    <source>
        <dbReference type="ARBA" id="ARBA00022776"/>
    </source>
</evidence>
<protein>
    <submittedName>
        <fullName evidence="10">Uncharacterized protein</fullName>
    </submittedName>
</protein>
<organism evidence="10 11">
    <name type="scientific">Paramicrosporidium saccamoebae</name>
    <dbReference type="NCBI Taxonomy" id="1246581"/>
    <lineage>
        <taxon>Eukaryota</taxon>
        <taxon>Fungi</taxon>
        <taxon>Fungi incertae sedis</taxon>
        <taxon>Cryptomycota</taxon>
        <taxon>Cryptomycota incertae sedis</taxon>
        <taxon>Paramicrosporidium</taxon>
    </lineage>
</organism>
<evidence type="ECO:0000256" key="3">
    <source>
        <dbReference type="ARBA" id="ARBA00022454"/>
    </source>
</evidence>
<evidence type="ECO:0000313" key="11">
    <source>
        <dbReference type="Proteomes" id="UP000240830"/>
    </source>
</evidence>
<keyword evidence="4" id="KW-0132">Cell division</keyword>